<dbReference type="EMBL" id="JABBWM010000013">
    <property type="protein sequence ID" value="KAG2113067.1"/>
    <property type="molecule type" value="Genomic_DNA"/>
</dbReference>
<dbReference type="RefSeq" id="XP_041295625.1">
    <property type="nucleotide sequence ID" value="XM_041443951.1"/>
</dbReference>
<name>A0A9P7FBG0_9AGAM</name>
<dbReference type="Proteomes" id="UP000823399">
    <property type="component" value="Unassembled WGS sequence"/>
</dbReference>
<comment type="caution">
    <text evidence="2">The sequence shown here is derived from an EMBL/GenBank/DDBJ whole genome shotgun (WGS) entry which is preliminary data.</text>
</comment>
<evidence type="ECO:0008006" key="4">
    <source>
        <dbReference type="Google" id="ProtNLM"/>
    </source>
</evidence>
<keyword evidence="1" id="KW-0732">Signal</keyword>
<feature type="chain" id="PRO_5040108492" description="Secreted protein" evidence="1">
    <location>
        <begin position="34"/>
        <end position="72"/>
    </location>
</feature>
<evidence type="ECO:0000313" key="3">
    <source>
        <dbReference type="Proteomes" id="UP000823399"/>
    </source>
</evidence>
<reference evidence="2" key="1">
    <citation type="journal article" date="2020" name="New Phytol.">
        <title>Comparative genomics reveals dynamic genome evolution in host specialist ectomycorrhizal fungi.</title>
        <authorList>
            <person name="Lofgren L.A."/>
            <person name="Nguyen N.H."/>
            <person name="Vilgalys R."/>
            <person name="Ruytinx J."/>
            <person name="Liao H.L."/>
            <person name="Branco S."/>
            <person name="Kuo A."/>
            <person name="LaButti K."/>
            <person name="Lipzen A."/>
            <person name="Andreopoulos W."/>
            <person name="Pangilinan J."/>
            <person name="Riley R."/>
            <person name="Hundley H."/>
            <person name="Na H."/>
            <person name="Barry K."/>
            <person name="Grigoriev I.V."/>
            <person name="Stajich J.E."/>
            <person name="Kennedy P.G."/>
        </authorList>
    </citation>
    <scope>NUCLEOTIDE SEQUENCE</scope>
    <source>
        <strain evidence="2">FC423</strain>
    </source>
</reference>
<sequence>MPVTVSPTHSDPSLFMHLLFLALLFLCPRHVLTTPPGRLVPFSGMQLLVGQWSSARGADVCCKGDPLKRRSW</sequence>
<feature type="non-terminal residue" evidence="2">
    <location>
        <position position="72"/>
    </location>
</feature>
<keyword evidence="3" id="KW-1185">Reference proteome</keyword>
<proteinExistence type="predicted"/>
<feature type="signal peptide" evidence="1">
    <location>
        <begin position="1"/>
        <end position="33"/>
    </location>
</feature>
<protein>
    <recommendedName>
        <fullName evidence="4">Secreted protein</fullName>
    </recommendedName>
</protein>
<evidence type="ECO:0000256" key="1">
    <source>
        <dbReference type="SAM" id="SignalP"/>
    </source>
</evidence>
<dbReference type="AlphaFoldDB" id="A0A9P7FBG0"/>
<gene>
    <name evidence="2" type="ORF">F5147DRAFT_835180</name>
</gene>
<accession>A0A9P7FBG0</accession>
<evidence type="ECO:0000313" key="2">
    <source>
        <dbReference type="EMBL" id="KAG2113067.1"/>
    </source>
</evidence>
<dbReference type="GeneID" id="64706210"/>
<organism evidence="2 3">
    <name type="scientific">Suillus discolor</name>
    <dbReference type="NCBI Taxonomy" id="1912936"/>
    <lineage>
        <taxon>Eukaryota</taxon>
        <taxon>Fungi</taxon>
        <taxon>Dikarya</taxon>
        <taxon>Basidiomycota</taxon>
        <taxon>Agaricomycotina</taxon>
        <taxon>Agaricomycetes</taxon>
        <taxon>Agaricomycetidae</taxon>
        <taxon>Boletales</taxon>
        <taxon>Suillineae</taxon>
        <taxon>Suillaceae</taxon>
        <taxon>Suillus</taxon>
    </lineage>
</organism>